<keyword evidence="7" id="KW-1185">Reference proteome</keyword>
<dbReference type="EMBL" id="NPIC01000002">
    <property type="protein sequence ID" value="RDL39797.1"/>
    <property type="molecule type" value="Genomic_DNA"/>
</dbReference>
<dbReference type="STRING" id="2656787.A0A370TWA0"/>
<evidence type="ECO:0000313" key="6">
    <source>
        <dbReference type="EMBL" id="RDL39797.1"/>
    </source>
</evidence>
<dbReference type="Proteomes" id="UP000254866">
    <property type="component" value="Unassembled WGS sequence"/>
</dbReference>
<gene>
    <name evidence="6" type="ORF">BP5553_04137</name>
</gene>
<dbReference type="RefSeq" id="XP_031872453.1">
    <property type="nucleotide sequence ID" value="XM_032012760.1"/>
</dbReference>
<dbReference type="PANTHER" id="PTHR11081">
    <property type="entry name" value="FLAP ENDONUCLEASE FAMILY MEMBER"/>
    <property type="match status" value="1"/>
</dbReference>
<evidence type="ECO:0000256" key="1">
    <source>
        <dbReference type="ARBA" id="ARBA00022845"/>
    </source>
</evidence>
<feature type="domain" description="Post-transcriptional regulator MKT1 C-terminal" evidence="4">
    <location>
        <begin position="612"/>
        <end position="855"/>
    </location>
</feature>
<name>A0A370TWA0_9HELO</name>
<dbReference type="Gene3D" id="3.40.50.1010">
    <property type="entry name" value="5'-nuclease"/>
    <property type="match status" value="1"/>
</dbReference>
<dbReference type="CDD" id="cd09902">
    <property type="entry name" value="H3TH_MKT1"/>
    <property type="match status" value="1"/>
</dbReference>
<evidence type="ECO:0000313" key="7">
    <source>
        <dbReference type="Proteomes" id="UP000254866"/>
    </source>
</evidence>
<dbReference type="PANTHER" id="PTHR11081:SF32">
    <property type="entry name" value="POST-TRANSCRIPTIONAL REGULATOR MKT1"/>
    <property type="match status" value="1"/>
</dbReference>
<comment type="similarity">
    <text evidence="2">Belongs to the XPG/RAD2 endonuclease family.</text>
</comment>
<dbReference type="InterPro" id="IPR006084">
    <property type="entry name" value="XPG/Rad2"/>
</dbReference>
<dbReference type="OrthoDB" id="17262at2759"/>
<dbReference type="CDD" id="cd09858">
    <property type="entry name" value="PIN_MKT1"/>
    <property type="match status" value="1"/>
</dbReference>
<dbReference type="Pfam" id="PF12246">
    <property type="entry name" value="MKT1_C"/>
    <property type="match status" value="1"/>
</dbReference>
<feature type="region of interest" description="Disordered" evidence="3">
    <location>
        <begin position="1"/>
        <end position="20"/>
    </location>
</feature>
<feature type="domain" description="Post-transcriptional regulator MKT1 N-terminal" evidence="5">
    <location>
        <begin position="441"/>
        <end position="529"/>
    </location>
</feature>
<dbReference type="InterPro" id="IPR029060">
    <property type="entry name" value="PIN-like_dom_sf"/>
</dbReference>
<organism evidence="6 7">
    <name type="scientific">Venustampulla echinocandica</name>
    <dbReference type="NCBI Taxonomy" id="2656787"/>
    <lineage>
        <taxon>Eukaryota</taxon>
        <taxon>Fungi</taxon>
        <taxon>Dikarya</taxon>
        <taxon>Ascomycota</taxon>
        <taxon>Pezizomycotina</taxon>
        <taxon>Leotiomycetes</taxon>
        <taxon>Helotiales</taxon>
        <taxon>Pleuroascaceae</taxon>
        <taxon>Venustampulla</taxon>
    </lineage>
</organism>
<dbReference type="Pfam" id="PF12247">
    <property type="entry name" value="MKT1_N"/>
    <property type="match status" value="1"/>
</dbReference>
<dbReference type="GO" id="GO:0003730">
    <property type="term" value="F:mRNA 3'-UTR binding"/>
    <property type="evidence" value="ECO:0007669"/>
    <property type="project" value="TreeGrafter"/>
</dbReference>
<evidence type="ECO:0000256" key="3">
    <source>
        <dbReference type="SAM" id="MobiDB-lite"/>
    </source>
</evidence>
<dbReference type="InterPro" id="IPR037314">
    <property type="entry name" value="MKT1_H3TH"/>
</dbReference>
<comment type="caution">
    <text evidence="6">The sequence shown here is derived from an EMBL/GenBank/DDBJ whole genome shotgun (WGS) entry which is preliminary data.</text>
</comment>
<dbReference type="InterPro" id="IPR022039">
    <property type="entry name" value="MKT1_C"/>
</dbReference>
<evidence type="ECO:0000259" key="5">
    <source>
        <dbReference type="Pfam" id="PF12247"/>
    </source>
</evidence>
<dbReference type="GeneID" id="43596986"/>
<sequence length="858" mass="95260">MEDTGGDLTPERSLDDEATMELPPGSWQYLQNLASFGLPVMDYFGDVYYSTANDCPIPELPLGVQQYLQGPAFFGFPVTHYFGNTYYSGNDRIAILPNATVATFYPAAAHDTANATENANDNCTAPFEGKAYTSQDLSSMGFPELENAHIGVEATSYLQNMIDKPPAHEPLLAALGGDPMTFKQHIEDELDLWKQHNMTPIFVFDGQASVGKDEIALAKAKAALVQTQRAWELYGNNHPDEAVKAFGASGAVRPQDLYRILQEVLAERGLDFVIAPFSACSQLAYLESLETQYIDGIMGSQELLLYDIYDCVILPPSASDWENQKFTGISKSAITKKLNVTPETLSDALLMIGTSFLPAFPPLQDREIITQQPFTIKDAANLLRTSEKSVTTTCAAFNDILQLRDPNWLDKFRKAKMGVKHCVAVQEDGIIRIRDFDHLTSDNVEYLGLQLPPELYHYLSKALIGPRVMNSLISLKALVLPSLDGTISDEYRRLVTRSLVPLKETAAALVVSRIHRAFLHKDIILKFWFDDSLKETLIPRNLQPQTNQQADTWGVKDADIKALEAAVGSSPGTLSFAVLSLQQKDFPPKTISKDKVADLNSKSEILSNVLWRLLHLRGYVNDKHELTSWGRALGTALKSVNSATKAHKDIHHVEEAAFLAFELLRLDNLNSRNRHPELIGGALRGSEEDKESCMLIGRASCLLKLRHRNVGYTGPLSKNLLAFHSIIKAVRETDRDLVEAAAASMFLNSQAIRARDDYGELGRSLPFSADVDIALGIAVKTYLDDFVKLDLSPEERNADKAKYSEKFLPHGVDFAEDLEVAFRFFDALYEGVKTLGDEIGEADRKAWDDASAYLALRR</sequence>
<evidence type="ECO:0000256" key="2">
    <source>
        <dbReference type="ARBA" id="ARBA00024023"/>
    </source>
</evidence>
<proteinExistence type="inferred from homology"/>
<protein>
    <submittedName>
        <fullName evidence="6">PIN protein</fullName>
    </submittedName>
</protein>
<keyword evidence="1" id="KW-0810">Translation regulation</keyword>
<reference evidence="6 7" key="1">
    <citation type="journal article" date="2018" name="IMA Fungus">
        <title>IMA Genome-F 9: Draft genome sequence of Annulohypoxylon stygium, Aspergillus mulundensis, Berkeleyomyces basicola (syn. Thielaviopsis basicola), Ceratocystis smalleyi, two Cercospora beticola strains, Coleophoma cylindrospora, Fusarium fracticaudum, Phialophora cf. hyalina, and Morchella septimelata.</title>
        <authorList>
            <person name="Wingfield B.D."/>
            <person name="Bills G.F."/>
            <person name="Dong Y."/>
            <person name="Huang W."/>
            <person name="Nel W.J."/>
            <person name="Swalarsk-Parry B.S."/>
            <person name="Vaghefi N."/>
            <person name="Wilken P.M."/>
            <person name="An Z."/>
            <person name="de Beer Z.W."/>
            <person name="De Vos L."/>
            <person name="Chen L."/>
            <person name="Duong T.A."/>
            <person name="Gao Y."/>
            <person name="Hammerbacher A."/>
            <person name="Kikkert J.R."/>
            <person name="Li Y."/>
            <person name="Li H."/>
            <person name="Li K."/>
            <person name="Li Q."/>
            <person name="Liu X."/>
            <person name="Ma X."/>
            <person name="Naidoo K."/>
            <person name="Pethybridge S.J."/>
            <person name="Sun J."/>
            <person name="Steenkamp E.T."/>
            <person name="van der Nest M.A."/>
            <person name="van Wyk S."/>
            <person name="Wingfield M.J."/>
            <person name="Xiong C."/>
            <person name="Yue Q."/>
            <person name="Zhang X."/>
        </authorList>
    </citation>
    <scope>NUCLEOTIDE SEQUENCE [LARGE SCALE GENOMIC DNA]</scope>
    <source>
        <strain evidence="6 7">BP 5553</strain>
    </source>
</reference>
<accession>A0A370TWA0</accession>
<evidence type="ECO:0000259" key="4">
    <source>
        <dbReference type="Pfam" id="PF12246"/>
    </source>
</evidence>
<dbReference type="SUPFAM" id="SSF88723">
    <property type="entry name" value="PIN domain-like"/>
    <property type="match status" value="1"/>
</dbReference>
<dbReference type="GO" id="GO:0006417">
    <property type="term" value="P:regulation of translation"/>
    <property type="evidence" value="ECO:0007669"/>
    <property type="project" value="UniProtKB-KW"/>
</dbReference>
<dbReference type="InterPro" id="IPR022040">
    <property type="entry name" value="MKT1_N"/>
</dbReference>
<dbReference type="AlphaFoldDB" id="A0A370TWA0"/>